<organism evidence="2 3">
    <name type="scientific">Candidatus Roizmanbacteria bacterium RIFCSPHIGHO2_02_FULL_43_11</name>
    <dbReference type="NCBI Taxonomy" id="1802043"/>
    <lineage>
        <taxon>Bacteria</taxon>
        <taxon>Candidatus Roizmaniibacteriota</taxon>
    </lineage>
</organism>
<keyword evidence="1" id="KW-1133">Transmembrane helix</keyword>
<dbReference type="EMBL" id="MFZT01000029">
    <property type="protein sequence ID" value="OGK30332.1"/>
    <property type="molecule type" value="Genomic_DNA"/>
</dbReference>
<evidence type="ECO:0000313" key="2">
    <source>
        <dbReference type="EMBL" id="OGK30332.1"/>
    </source>
</evidence>
<keyword evidence="1" id="KW-0472">Membrane</keyword>
<proteinExistence type="predicted"/>
<feature type="transmembrane region" description="Helical" evidence="1">
    <location>
        <begin position="194"/>
        <end position="217"/>
    </location>
</feature>
<evidence type="ECO:0000313" key="3">
    <source>
        <dbReference type="Proteomes" id="UP000178098"/>
    </source>
</evidence>
<accession>A0A1F7HHU1</accession>
<gene>
    <name evidence="2" type="ORF">A3D08_03670</name>
</gene>
<protein>
    <recommendedName>
        <fullName evidence="4">DUF4239 domain-containing protein</fullName>
    </recommendedName>
</protein>
<feature type="transmembrane region" description="Helical" evidence="1">
    <location>
        <begin position="37"/>
        <end position="53"/>
    </location>
</feature>
<dbReference type="InterPro" id="IPR025333">
    <property type="entry name" value="DUF4239"/>
</dbReference>
<comment type="caution">
    <text evidence="2">The sequence shown here is derived from an EMBL/GenBank/DDBJ whole genome shotgun (WGS) entry which is preliminary data.</text>
</comment>
<reference evidence="2 3" key="1">
    <citation type="journal article" date="2016" name="Nat. Commun.">
        <title>Thousands of microbial genomes shed light on interconnected biogeochemical processes in an aquifer system.</title>
        <authorList>
            <person name="Anantharaman K."/>
            <person name="Brown C.T."/>
            <person name="Hug L.A."/>
            <person name="Sharon I."/>
            <person name="Castelle C.J."/>
            <person name="Probst A.J."/>
            <person name="Thomas B.C."/>
            <person name="Singh A."/>
            <person name="Wilkins M.J."/>
            <person name="Karaoz U."/>
            <person name="Brodie E.L."/>
            <person name="Williams K.H."/>
            <person name="Hubbard S.S."/>
            <person name="Banfield J.F."/>
        </authorList>
    </citation>
    <scope>NUCLEOTIDE SEQUENCE [LARGE SCALE GENOMIC DNA]</scope>
</reference>
<dbReference type="Pfam" id="PF14023">
    <property type="entry name" value="Bestrophin-like"/>
    <property type="match status" value="1"/>
</dbReference>
<sequence>MGLHRVNAHIILVITIIVSAVIASIFIFPPNESVRELFGVLSFLYGIFVAFAISNSSARFSKVVEKLETEEAFLLYIYTMSALLGARVQKKTQALIDDYLISQLDHFLKDYRLTYPHFLKIFQFYIKDVRPEKGDELQKEAFEDIIDTLKTLMENRKQIELNIQDTMTKLEWVCIGALLSLLLFAIFYMNSGTLLSIVLSVLLATTAVVFVAILWELNMLKWKDQKWVWADLTILFQQLDLMPYYPKEALLMGKVDIQNVKKARVATYLYPYPNFSDKKIEIIENPSYNKK</sequence>
<dbReference type="Proteomes" id="UP000178098">
    <property type="component" value="Unassembled WGS sequence"/>
</dbReference>
<evidence type="ECO:0000256" key="1">
    <source>
        <dbReference type="SAM" id="Phobius"/>
    </source>
</evidence>
<evidence type="ECO:0008006" key="4">
    <source>
        <dbReference type="Google" id="ProtNLM"/>
    </source>
</evidence>
<feature type="transmembrane region" description="Helical" evidence="1">
    <location>
        <begin position="6"/>
        <end position="28"/>
    </location>
</feature>
<dbReference type="AlphaFoldDB" id="A0A1F7HHU1"/>
<name>A0A1F7HHU1_9BACT</name>
<feature type="transmembrane region" description="Helical" evidence="1">
    <location>
        <begin position="170"/>
        <end position="188"/>
    </location>
</feature>
<keyword evidence="1" id="KW-0812">Transmembrane</keyword>